<evidence type="ECO:0000256" key="1">
    <source>
        <dbReference type="SAM" id="SignalP"/>
    </source>
</evidence>
<reference evidence="2 3" key="1">
    <citation type="journal article" date="2021" name="Sci. Rep.">
        <title>Chromosome anchoring in Senegalese sole (Solea senegalensis) reveals sex-associated markers and genome rearrangements in flatfish.</title>
        <authorList>
            <person name="Guerrero-Cozar I."/>
            <person name="Gomez-Garrido J."/>
            <person name="Berbel C."/>
            <person name="Martinez-Blanch J.F."/>
            <person name="Alioto T."/>
            <person name="Claros M.G."/>
            <person name="Gagnaire P.A."/>
            <person name="Manchado M."/>
        </authorList>
    </citation>
    <scope>NUCLEOTIDE SEQUENCE [LARGE SCALE GENOMIC DNA]</scope>
    <source>
        <strain evidence="2">Sse05_10M</strain>
    </source>
</reference>
<proteinExistence type="predicted"/>
<gene>
    <name evidence="2" type="ORF">JOB18_035596</name>
</gene>
<dbReference type="EMBL" id="JAGKHQ010000010">
    <property type="protein sequence ID" value="KAG7507488.1"/>
    <property type="molecule type" value="Genomic_DNA"/>
</dbReference>
<feature type="signal peptide" evidence="1">
    <location>
        <begin position="1"/>
        <end position="19"/>
    </location>
</feature>
<dbReference type="AlphaFoldDB" id="A0AAV6RPY9"/>
<comment type="caution">
    <text evidence="2">The sequence shown here is derived from an EMBL/GenBank/DDBJ whole genome shotgun (WGS) entry which is preliminary data.</text>
</comment>
<accession>A0AAV6RPY9</accession>
<sequence>MKTVIVALLVVLVVSHSEALRCNCGGRTNCPSSGTQTCSGSNKVCINFRFTNTDLGYFRSCYSAFDCSRLCTARRGGRLSSLVNLVTPPQAAIFACSHWKTDP</sequence>
<dbReference type="Proteomes" id="UP000693946">
    <property type="component" value="Linkage Group LG18"/>
</dbReference>
<feature type="chain" id="PRO_5043372410" evidence="1">
    <location>
        <begin position="20"/>
        <end position="103"/>
    </location>
</feature>
<evidence type="ECO:0000313" key="3">
    <source>
        <dbReference type="Proteomes" id="UP000693946"/>
    </source>
</evidence>
<protein>
    <submittedName>
        <fullName evidence="2">Uncharacterized protein</fullName>
    </submittedName>
</protein>
<keyword evidence="1" id="KW-0732">Signal</keyword>
<organism evidence="2 3">
    <name type="scientific">Solea senegalensis</name>
    <name type="common">Senegalese sole</name>
    <dbReference type="NCBI Taxonomy" id="28829"/>
    <lineage>
        <taxon>Eukaryota</taxon>
        <taxon>Metazoa</taxon>
        <taxon>Chordata</taxon>
        <taxon>Craniata</taxon>
        <taxon>Vertebrata</taxon>
        <taxon>Euteleostomi</taxon>
        <taxon>Actinopterygii</taxon>
        <taxon>Neopterygii</taxon>
        <taxon>Teleostei</taxon>
        <taxon>Neoteleostei</taxon>
        <taxon>Acanthomorphata</taxon>
        <taxon>Carangaria</taxon>
        <taxon>Pleuronectiformes</taxon>
        <taxon>Pleuronectoidei</taxon>
        <taxon>Soleidae</taxon>
        <taxon>Solea</taxon>
    </lineage>
</organism>
<keyword evidence="3" id="KW-1185">Reference proteome</keyword>
<evidence type="ECO:0000313" key="2">
    <source>
        <dbReference type="EMBL" id="KAG7507488.1"/>
    </source>
</evidence>
<name>A0AAV6RPY9_SOLSE</name>